<name>A0A8J5QIC8_9ASCO</name>
<dbReference type="GeneID" id="73468038"/>
<feature type="region of interest" description="Disordered" evidence="2">
    <location>
        <begin position="45"/>
        <end position="64"/>
    </location>
</feature>
<evidence type="ECO:0000256" key="3">
    <source>
        <dbReference type="SAM" id="SignalP"/>
    </source>
</evidence>
<feature type="compositionally biased region" description="Pro residues" evidence="2">
    <location>
        <begin position="45"/>
        <end position="61"/>
    </location>
</feature>
<feature type="signal peptide" evidence="3">
    <location>
        <begin position="1"/>
        <end position="18"/>
    </location>
</feature>
<evidence type="ECO:0000313" key="6">
    <source>
        <dbReference type="Proteomes" id="UP000694255"/>
    </source>
</evidence>
<dbReference type="PANTHER" id="PTHR31836:SF28">
    <property type="entry name" value="SRCR DOMAIN-CONTAINING PROTEIN-RELATED"/>
    <property type="match status" value="1"/>
</dbReference>
<sequence length="227" mass="23440">MKLSSIIASSILLSAISAAPLHTVYSTTYVTVIVNLKGETLVPAPTPEPTVAPEAPAPAPEPVAEAPVPVNDPAPKAVDTPRPPIVIDATETPAPPPPAPTPEPTVAAPVPEPTVAAAPAASSNLNHGEGTFYDAGLGACGIVNSGSDYVIAVSHGMFDANMIDGNPNNNPLCGKRIRAYYEGKSVDVTIVDRCEACAYNDLDFSSSAFSQLGSFGLGRIPITWEWL</sequence>
<gene>
    <name evidence="5" type="ORF">J8A68_001237</name>
</gene>
<keyword evidence="1 3" id="KW-0732">Signal</keyword>
<dbReference type="RefSeq" id="XP_049265413.1">
    <property type="nucleotide sequence ID" value="XM_049404870.1"/>
</dbReference>
<dbReference type="Proteomes" id="UP000694255">
    <property type="component" value="Unassembled WGS sequence"/>
</dbReference>
<organism evidence="5 6">
    <name type="scientific">[Candida] subhashii</name>
    <dbReference type="NCBI Taxonomy" id="561895"/>
    <lineage>
        <taxon>Eukaryota</taxon>
        <taxon>Fungi</taxon>
        <taxon>Dikarya</taxon>
        <taxon>Ascomycota</taxon>
        <taxon>Saccharomycotina</taxon>
        <taxon>Pichiomycetes</taxon>
        <taxon>Debaryomycetaceae</taxon>
        <taxon>Spathaspora</taxon>
    </lineage>
</organism>
<feature type="chain" id="PRO_5035201932" description="RlpA-like protein double-psi beta-barrel domain-containing protein" evidence="3">
    <location>
        <begin position="19"/>
        <end position="227"/>
    </location>
</feature>
<dbReference type="OrthoDB" id="623670at2759"/>
<keyword evidence="6" id="KW-1185">Reference proteome</keyword>
<evidence type="ECO:0000259" key="4">
    <source>
        <dbReference type="Pfam" id="PF03330"/>
    </source>
</evidence>
<dbReference type="Pfam" id="PF03330">
    <property type="entry name" value="DPBB_1"/>
    <property type="match status" value="1"/>
</dbReference>
<evidence type="ECO:0000256" key="2">
    <source>
        <dbReference type="SAM" id="MobiDB-lite"/>
    </source>
</evidence>
<dbReference type="CDD" id="cd22191">
    <property type="entry name" value="DPBB_RlpA_EXP_N-like"/>
    <property type="match status" value="1"/>
</dbReference>
<dbReference type="AlphaFoldDB" id="A0A8J5QIC8"/>
<accession>A0A8J5QIC8</accession>
<comment type="caution">
    <text evidence="5">The sequence shown here is derived from an EMBL/GenBank/DDBJ whole genome shotgun (WGS) entry which is preliminary data.</text>
</comment>
<evidence type="ECO:0000313" key="5">
    <source>
        <dbReference type="EMBL" id="KAG7665181.1"/>
    </source>
</evidence>
<dbReference type="InterPro" id="IPR009009">
    <property type="entry name" value="RlpA-like_DPBB"/>
</dbReference>
<protein>
    <recommendedName>
        <fullName evidence="4">RlpA-like protein double-psi beta-barrel domain-containing protein</fullName>
    </recommendedName>
</protein>
<reference evidence="5 6" key="1">
    <citation type="journal article" date="2021" name="DNA Res.">
        <title>Genome analysis of Candida subhashii reveals its hybrid nature and dual mitochondrial genome conformations.</title>
        <authorList>
            <person name="Mixao V."/>
            <person name="Hegedusova E."/>
            <person name="Saus E."/>
            <person name="Pryszcz L.P."/>
            <person name="Cillingova A."/>
            <person name="Nosek J."/>
            <person name="Gabaldon T."/>
        </authorList>
    </citation>
    <scope>NUCLEOTIDE SEQUENCE [LARGE SCALE GENOMIC DNA]</scope>
    <source>
        <strain evidence="5 6">CBS 10753</strain>
    </source>
</reference>
<dbReference type="PANTHER" id="PTHR31836">
    <property type="match status" value="1"/>
</dbReference>
<dbReference type="EMBL" id="JAGSYN010000051">
    <property type="protein sequence ID" value="KAG7665181.1"/>
    <property type="molecule type" value="Genomic_DNA"/>
</dbReference>
<proteinExistence type="predicted"/>
<feature type="domain" description="RlpA-like protein double-psi beta-barrel" evidence="4">
    <location>
        <begin position="173"/>
        <end position="223"/>
    </location>
</feature>
<evidence type="ECO:0000256" key="1">
    <source>
        <dbReference type="ARBA" id="ARBA00022729"/>
    </source>
</evidence>
<dbReference type="InterPro" id="IPR051477">
    <property type="entry name" value="Expansin_CellWall"/>
</dbReference>